<evidence type="ECO:0000313" key="2">
    <source>
        <dbReference type="EMBL" id="MDR6104226.1"/>
    </source>
</evidence>
<feature type="chain" id="PRO_5042562308" description="DUF1849 family protein" evidence="1">
    <location>
        <begin position="21"/>
        <end position="247"/>
    </location>
</feature>
<evidence type="ECO:0000256" key="1">
    <source>
        <dbReference type="SAM" id="SignalP"/>
    </source>
</evidence>
<comment type="caution">
    <text evidence="2">The sequence shown here is derived from an EMBL/GenBank/DDBJ whole genome shotgun (WGS) entry which is preliminary data.</text>
</comment>
<feature type="signal peptide" evidence="1">
    <location>
        <begin position="1"/>
        <end position="20"/>
    </location>
</feature>
<organism evidence="2 3">
    <name type="scientific">Agrobacterium larrymoorei</name>
    <dbReference type="NCBI Taxonomy" id="160699"/>
    <lineage>
        <taxon>Bacteria</taxon>
        <taxon>Pseudomonadati</taxon>
        <taxon>Pseudomonadota</taxon>
        <taxon>Alphaproteobacteria</taxon>
        <taxon>Hyphomicrobiales</taxon>
        <taxon>Rhizobiaceae</taxon>
        <taxon>Rhizobium/Agrobacterium group</taxon>
        <taxon>Agrobacterium</taxon>
    </lineage>
</organism>
<proteinExistence type="predicted"/>
<protein>
    <recommendedName>
        <fullName evidence="4">DUF1849 family protein</fullName>
    </recommendedName>
</protein>
<dbReference type="Proteomes" id="UP001255601">
    <property type="component" value="Unassembled WGS sequence"/>
</dbReference>
<evidence type="ECO:0000313" key="3">
    <source>
        <dbReference type="Proteomes" id="UP001255601"/>
    </source>
</evidence>
<accession>A0AAJ2BJP2</accession>
<dbReference type="EMBL" id="JAVIZC010000003">
    <property type="protein sequence ID" value="MDR6104226.1"/>
    <property type="molecule type" value="Genomic_DNA"/>
</dbReference>
<name>A0AAJ2BJP2_9HYPH</name>
<dbReference type="AlphaFoldDB" id="A0AAJ2BJP2"/>
<evidence type="ECO:0008006" key="4">
    <source>
        <dbReference type="Google" id="ProtNLM"/>
    </source>
</evidence>
<gene>
    <name evidence="2" type="ORF">QE369_004423</name>
</gene>
<sequence>MKNIIFSAVLSCTAAAASHAADFDINGMALGMNAEQVIARYEELRPSGQTSFSQWKLTEGSEWVANGRTLYNDLSRPDDMEHERMQFAFTGLGSGNKLFAVRRELRFRPSERPSTESVYAAAVKKYGEPSYLDKSETSISAAWKFKAPDAGAEKLESPLGCVGTTDFPVALDDHTATKAKRNADFCGLYIEFTVQGSQTGLANELDMGMMNHLDLVRDFDTDNQDARKRIEAARVKNLSSAAPAPKL</sequence>
<reference evidence="2" key="1">
    <citation type="submission" date="2023-08" db="EMBL/GenBank/DDBJ databases">
        <title>Functional and genomic diversity of the sorghum phyllosphere microbiome.</title>
        <authorList>
            <person name="Shade A."/>
        </authorList>
    </citation>
    <scope>NUCLEOTIDE SEQUENCE</scope>
    <source>
        <strain evidence="2">SORGH_AS_0974</strain>
    </source>
</reference>
<keyword evidence="1" id="KW-0732">Signal</keyword>